<comment type="caution">
    <text evidence="2">The sequence shown here is derived from an EMBL/GenBank/DDBJ whole genome shotgun (WGS) entry which is preliminary data.</text>
</comment>
<proteinExistence type="predicted"/>
<dbReference type="Pfam" id="PF24703">
    <property type="entry name" value="DUF7666"/>
    <property type="match status" value="1"/>
</dbReference>
<evidence type="ECO:0000259" key="1">
    <source>
        <dbReference type="Pfam" id="PF24703"/>
    </source>
</evidence>
<evidence type="ECO:0000313" key="2">
    <source>
        <dbReference type="EMBL" id="PRK64589.1"/>
    </source>
</evidence>
<dbReference type="AlphaFoldDB" id="A0A2S9S0A3"/>
<dbReference type="InterPro" id="IPR056083">
    <property type="entry name" value="DUF7666"/>
</dbReference>
<dbReference type="RefSeq" id="WP_105886956.1">
    <property type="nucleotide sequence ID" value="NZ_CP089175.1"/>
</dbReference>
<feature type="domain" description="DUF7666" evidence="1">
    <location>
        <begin position="8"/>
        <end position="100"/>
    </location>
</feature>
<protein>
    <recommendedName>
        <fullName evidence="1">DUF7666 domain-containing protein</fullName>
    </recommendedName>
</protein>
<name>A0A2S9S0A3_HAEIF</name>
<organism evidence="2">
    <name type="scientific">Haemophilus influenzae</name>
    <dbReference type="NCBI Taxonomy" id="727"/>
    <lineage>
        <taxon>Bacteria</taxon>
        <taxon>Pseudomonadati</taxon>
        <taxon>Pseudomonadota</taxon>
        <taxon>Gammaproteobacteria</taxon>
        <taxon>Pasteurellales</taxon>
        <taxon>Pasteurellaceae</taxon>
        <taxon>Haemophilus</taxon>
    </lineage>
</organism>
<accession>A0A2S9S0A3</accession>
<dbReference type="EMBL" id="MZHU01000052">
    <property type="protein sequence ID" value="PRK64589.1"/>
    <property type="molecule type" value="Genomic_DNA"/>
</dbReference>
<reference evidence="2" key="1">
    <citation type="submission" date="2017-02" db="EMBL/GenBank/DDBJ databases">
        <title>Haemophilus influenzae in COPD genome sequencing project.</title>
        <authorList>
            <person name="Murphy T.F."/>
            <person name="Kong Y."/>
            <person name="Nadendla S."/>
            <person name="Tettelin H."/>
            <person name="Pettigrew M."/>
        </authorList>
    </citation>
    <scope>NUCLEOTIDE SEQUENCE [LARGE SCALE GENOMIC DNA]</scope>
    <source>
        <strain evidence="2">84P15H4</strain>
    </source>
</reference>
<gene>
    <name evidence="2" type="ORF">BV163_01390</name>
</gene>
<sequence length="313" mass="33095">MTEENKEIIAYKGFKQDWTCRGYQYEVGKTYEHKGNVKACESGFHACEYPLDVLSYYSPAVSKFAVVKMSGETSKDSDDTKIASAKITIETEINLPEMIKKAVEWIKGKVDWDAAKVSNTGNRSVATNTGDWSVASNTGDLSAASNTGNRSVATNTGDLSVATNTGDWSVASNTGDLSAASNTGDLSVATNTGDWSVASNTGDLSAASNTGNRSVATNTGDLSVATNTGDLSVATNTGDWSAAEVSGKQSIAVALGWQSKAKASIDGAIVCVYRNDDGELIHIKASKVGENNIKADTWYTLDEIGEFVEVKDD</sequence>